<organism evidence="4 5">
    <name type="scientific">Proteobacteria bacterium 228</name>
    <dbReference type="NCBI Taxonomy" id="2083153"/>
    <lineage>
        <taxon>Bacteria</taxon>
        <taxon>Pseudomonadati</taxon>
        <taxon>Pseudomonadota</taxon>
    </lineage>
</organism>
<feature type="domain" description="Helicase ATP-binding" evidence="2">
    <location>
        <begin position="869"/>
        <end position="1026"/>
    </location>
</feature>
<dbReference type="PANTHER" id="PTHR10799">
    <property type="entry name" value="SNF2/RAD54 HELICASE FAMILY"/>
    <property type="match status" value="1"/>
</dbReference>
<dbReference type="InterPro" id="IPR000330">
    <property type="entry name" value="SNF2_N"/>
</dbReference>
<dbReference type="PROSITE" id="PS51192">
    <property type="entry name" value="HELICASE_ATP_BIND_1"/>
    <property type="match status" value="1"/>
</dbReference>
<dbReference type="InterPro" id="IPR049730">
    <property type="entry name" value="SNF2/RAD54-like_C"/>
</dbReference>
<evidence type="ECO:0000313" key="4">
    <source>
        <dbReference type="EMBL" id="PPC76822.1"/>
    </source>
</evidence>
<dbReference type="GO" id="GO:0005524">
    <property type="term" value="F:ATP binding"/>
    <property type="evidence" value="ECO:0007669"/>
    <property type="project" value="InterPro"/>
</dbReference>
<reference evidence="4 5" key="1">
    <citation type="submission" date="2018-02" db="EMBL/GenBank/DDBJ databases">
        <title>novel marine gammaproteobacteria from coastal saline agro ecosystem.</title>
        <authorList>
            <person name="Krishnan R."/>
            <person name="Ramesh Kumar N."/>
        </authorList>
    </citation>
    <scope>NUCLEOTIDE SEQUENCE [LARGE SCALE GENOMIC DNA]</scope>
    <source>
        <strain evidence="4 5">228</strain>
    </source>
</reference>
<dbReference type="PROSITE" id="PS51194">
    <property type="entry name" value="HELICASE_CTER"/>
    <property type="match status" value="1"/>
</dbReference>
<dbReference type="Pfam" id="PF00176">
    <property type="entry name" value="SNF2-rel_dom"/>
    <property type="match status" value="1"/>
</dbReference>
<dbReference type="InterPro" id="IPR038718">
    <property type="entry name" value="SNF2-like_sf"/>
</dbReference>
<gene>
    <name evidence="4" type="ORF">C4K68_13380</name>
</gene>
<dbReference type="SMART" id="SM00487">
    <property type="entry name" value="DEXDc"/>
    <property type="match status" value="1"/>
</dbReference>
<evidence type="ECO:0000259" key="3">
    <source>
        <dbReference type="PROSITE" id="PS51194"/>
    </source>
</evidence>
<dbReference type="GO" id="GO:0004386">
    <property type="term" value="F:helicase activity"/>
    <property type="evidence" value="ECO:0007669"/>
    <property type="project" value="UniProtKB-KW"/>
</dbReference>
<dbReference type="Gene3D" id="3.40.50.300">
    <property type="entry name" value="P-loop containing nucleotide triphosphate hydrolases"/>
    <property type="match status" value="1"/>
</dbReference>
<keyword evidence="4" id="KW-0347">Helicase</keyword>
<evidence type="ECO:0000259" key="2">
    <source>
        <dbReference type="PROSITE" id="PS51192"/>
    </source>
</evidence>
<dbReference type="CDD" id="cd18793">
    <property type="entry name" value="SF2_C_SNF"/>
    <property type="match status" value="1"/>
</dbReference>
<dbReference type="SMART" id="SM00490">
    <property type="entry name" value="HELICc"/>
    <property type="match status" value="1"/>
</dbReference>
<proteinExistence type="predicted"/>
<sequence length="1304" mass="148710">MAHLAALQLQIFQAVLELPETTGNAIRQHIRQSLDATARPADIDRELDAMSNDDLLYFDGEEYLLEENGVWTVFRAFHEQRLPLTLLAPHHDDDDDYADLRELLRAWLGMDADLDKCASQVLAQKYSETPVAVQYLHLLPPYWQKVMLNILCLNDVLEGGHVLPVDAQMRDNGLQDTLSETLLAAWDADYALTQLKDKDLEDHWFGQLEFQSAEQSLFQSRYLWQQQDMDAQGFLPVYRTLLEIALLRVSDPQRSLELARQACQWARQQGYLGMISWLELLAADELPRQLQHARQWIKAYSASLQSKASSNPYSFFSSAEAERLFGEYFRRDAFPLKLQWLLEALLLQSALPEGFSEEWKLQPEYQQLLQLDAKSPVNSLVRAVAQALAGEEISHPILLMNVRSQQDAWQGWLERVHTLSVEEVPEPLQERLVWVVDLDHGLLSAKIQKQGKRSWSKGRQVRLDQLQSYPEQFGRMLEEQDYLILAQCGIRPQNYYERVRLTPALLMTLSRHPRVSTVEGVPLSLIPQTPLVSFLRAEQGLHCEVVPALLKNGLALERLGEGIWQFYILPEAADKLLRALVAAPGAIPEQAIPTLQEIIDRWQQQAWYSDHSQLRGNVRLIEWPSRPCFLLDWQSTGLALQLVTKPVADWPYPLPLAMGNAMVQSRNDHTHWYHRDLPREAQLRQEWIERLGLSKQEDNFWQLEGEEALALLQALQPVMEHEPELVQWRSGSQQARVIDMPDLRLSLGQQQDWFGIDGHVELDQQKVASLRLLLQQARQGYVTLDEGNVVLMSEQLRQYLTTLHSLVGDEQRFDQQIAYPLQQLLQSVGVQTDQHWQDITRSWLDEPELPTDLLEPLREYQRDGVRWMSHLCLHGFGACLADDMGLGKTLQALTLLRLRREAGPALVVAPKSVVPNWIQEAARFAPELDMIDLEQLEDRREGIVSAGPNQVVVLSYGLVSRLEEELAEISWATAVLDEAQQIKNANTQRARTLFQLQAESRIALSGTPVENNLLELWSLFAFINPGLLGSKASFVRKYSDASRDDEAMTRLRALVSPFILRRMKSQVLKELPSKTEITHRISLSEEEWAVYEAARQQTLEQIQTQSGLMATLTGLIRLRQICCHPGLIVDDYQGPCSKLDEAMNLLEEAFAGDHRVLVFSQFIGLLSRLRERLQQAGWRYSYLDGSCTSRARQAAVEEFKAGKTHLFLISLKAGGTGLNLTEADTVIHLDPWWNPAVEDQASDRAHRLGQTQPVTVYRLVTEKTIEEKIVALHHDKRDLADKVLSDQAVTSKLDGELLLSLLSS</sequence>
<keyword evidence="4" id="KW-0067">ATP-binding</keyword>
<comment type="caution">
    <text evidence="4">The sequence shown here is derived from an EMBL/GenBank/DDBJ whole genome shotgun (WGS) entry which is preliminary data.</text>
</comment>
<dbReference type="OrthoDB" id="5287023at2"/>
<dbReference type="GO" id="GO:0016787">
    <property type="term" value="F:hydrolase activity"/>
    <property type="evidence" value="ECO:0007669"/>
    <property type="project" value="UniProtKB-KW"/>
</dbReference>
<keyword evidence="4" id="KW-0547">Nucleotide-binding</keyword>
<dbReference type="Pfam" id="PF00271">
    <property type="entry name" value="Helicase_C"/>
    <property type="match status" value="1"/>
</dbReference>
<dbReference type="InterPro" id="IPR014001">
    <property type="entry name" value="Helicase_ATP-bd"/>
</dbReference>
<dbReference type="InterPro" id="IPR001650">
    <property type="entry name" value="Helicase_C-like"/>
</dbReference>
<dbReference type="EMBL" id="PRLP01000040">
    <property type="protein sequence ID" value="PPC76822.1"/>
    <property type="molecule type" value="Genomic_DNA"/>
</dbReference>
<name>A0A2S5KQ35_9PROT</name>
<protein>
    <submittedName>
        <fullName evidence="4">ATP-dependent helicase</fullName>
    </submittedName>
</protein>
<dbReference type="Gene3D" id="3.40.50.10810">
    <property type="entry name" value="Tandem AAA-ATPase domain"/>
    <property type="match status" value="1"/>
</dbReference>
<accession>A0A2S5KQ35</accession>
<keyword evidence="1" id="KW-0378">Hydrolase</keyword>
<evidence type="ECO:0000256" key="1">
    <source>
        <dbReference type="ARBA" id="ARBA00022801"/>
    </source>
</evidence>
<dbReference type="InterPro" id="IPR027417">
    <property type="entry name" value="P-loop_NTPase"/>
</dbReference>
<dbReference type="Proteomes" id="UP000238196">
    <property type="component" value="Unassembled WGS sequence"/>
</dbReference>
<feature type="domain" description="Helicase C-terminal" evidence="3">
    <location>
        <begin position="1138"/>
        <end position="1290"/>
    </location>
</feature>
<evidence type="ECO:0000313" key="5">
    <source>
        <dbReference type="Proteomes" id="UP000238196"/>
    </source>
</evidence>
<dbReference type="SUPFAM" id="SSF52540">
    <property type="entry name" value="P-loop containing nucleoside triphosphate hydrolases"/>
    <property type="match status" value="2"/>
</dbReference>